<dbReference type="InterPro" id="IPR011112">
    <property type="entry name" value="Rho-like_N"/>
</dbReference>
<dbReference type="NCBIfam" id="TIGR00767">
    <property type="entry name" value="rho"/>
    <property type="match status" value="1"/>
</dbReference>
<feature type="region of interest" description="RNA-binding 1" evidence="9">
    <location>
        <begin position="61"/>
        <end position="66"/>
    </location>
</feature>
<organism evidence="14 15">
    <name type="scientific">Amphritea atlantica</name>
    <dbReference type="NCBI Taxonomy" id="355243"/>
    <lineage>
        <taxon>Bacteria</taxon>
        <taxon>Pseudomonadati</taxon>
        <taxon>Pseudomonadota</taxon>
        <taxon>Gammaproteobacteria</taxon>
        <taxon>Oceanospirillales</taxon>
        <taxon>Oceanospirillaceae</taxon>
        <taxon>Amphritea</taxon>
    </lineage>
</organism>
<protein>
    <recommendedName>
        <fullName evidence="9 10">Transcription termination factor Rho</fullName>
        <ecNumber evidence="9 10">3.6.4.-</ecNumber>
    </recommendedName>
    <alternativeName>
        <fullName evidence="9">ATP-dependent helicase Rho</fullName>
    </alternativeName>
</protein>
<dbReference type="SMART" id="SM00959">
    <property type="entry name" value="Rho_N"/>
    <property type="match status" value="1"/>
</dbReference>
<dbReference type="SUPFAM" id="SSF68912">
    <property type="entry name" value="Rho N-terminal domain-like"/>
    <property type="match status" value="1"/>
</dbReference>
<dbReference type="InterPro" id="IPR012340">
    <property type="entry name" value="NA-bd_OB-fold"/>
</dbReference>
<dbReference type="Pfam" id="PF00006">
    <property type="entry name" value="ATP-synt_ab"/>
    <property type="match status" value="1"/>
</dbReference>
<dbReference type="CDD" id="cd04459">
    <property type="entry name" value="Rho_CSD"/>
    <property type="match status" value="1"/>
</dbReference>
<feature type="site" description="RNA-binding 2" evidence="9">
    <location>
        <position position="326"/>
    </location>
</feature>
<evidence type="ECO:0000256" key="10">
    <source>
        <dbReference type="NCBIfam" id="TIGR00767"/>
    </source>
</evidence>
<dbReference type="PANTHER" id="PTHR46425">
    <property type="entry name" value="TRANSCRIPTION TERMINATION FACTOR RHO"/>
    <property type="match status" value="1"/>
</dbReference>
<comment type="similarity">
    <text evidence="9">Belongs to the Rho family.</text>
</comment>
<dbReference type="InterPro" id="IPR027417">
    <property type="entry name" value="P-loop_NTPase"/>
</dbReference>
<keyword evidence="4 9" id="KW-0347">Helicase</keyword>
<dbReference type="InterPro" id="IPR000194">
    <property type="entry name" value="ATPase_F1/V1/A1_a/bsu_nucl-bd"/>
</dbReference>
<keyword evidence="5 9" id="KW-0067">ATP-binding</keyword>
<evidence type="ECO:0000256" key="5">
    <source>
        <dbReference type="ARBA" id="ARBA00022840"/>
    </source>
</evidence>
<evidence type="ECO:0000256" key="7">
    <source>
        <dbReference type="ARBA" id="ARBA00023015"/>
    </source>
</evidence>
<evidence type="ECO:0000256" key="6">
    <source>
        <dbReference type="ARBA" id="ARBA00022884"/>
    </source>
</evidence>
<keyword evidence="2 9" id="KW-0547">Nucleotide-binding</keyword>
<keyword evidence="15" id="KW-1185">Reference proteome</keyword>
<comment type="subunit">
    <text evidence="9">Homohexamer. The homohexamer assembles into an open ring structure.</text>
</comment>
<dbReference type="CDD" id="cd01128">
    <property type="entry name" value="rho_factor_C"/>
    <property type="match status" value="1"/>
</dbReference>
<feature type="region of interest" description="RNA-binding 1" evidence="9">
    <location>
        <begin position="108"/>
        <end position="110"/>
    </location>
</feature>
<dbReference type="Pfam" id="PF07498">
    <property type="entry name" value="Rho_N"/>
    <property type="match status" value="1"/>
</dbReference>
<feature type="region of interest" description="RNA-binding 1" evidence="9">
    <location>
        <begin position="78"/>
        <end position="80"/>
    </location>
</feature>
<evidence type="ECO:0000259" key="12">
    <source>
        <dbReference type="SMART" id="SM00382"/>
    </source>
</evidence>
<dbReference type="InterPro" id="IPR011129">
    <property type="entry name" value="CSD"/>
</dbReference>
<reference evidence="14" key="1">
    <citation type="submission" date="2021-04" db="EMBL/GenBank/DDBJ databases">
        <title>Oceanospirillales bacteria with DddD are important DMSP degraders in coastal seawater.</title>
        <authorList>
            <person name="Liu J."/>
        </authorList>
    </citation>
    <scope>NUCLEOTIDE SEQUENCE</scope>
    <source>
        <strain evidence="14">GY6</strain>
    </source>
</reference>
<dbReference type="Gene3D" id="3.40.50.300">
    <property type="entry name" value="P-loop containing nucleotide triphosphate hydrolases"/>
    <property type="match status" value="1"/>
</dbReference>
<dbReference type="Gene3D" id="2.40.50.140">
    <property type="entry name" value="Nucleic acid-binding proteins"/>
    <property type="match status" value="1"/>
</dbReference>
<dbReference type="PANTHER" id="PTHR46425:SF1">
    <property type="entry name" value="TRANSCRIPTION TERMINATION FACTOR RHO"/>
    <property type="match status" value="1"/>
</dbReference>
<evidence type="ECO:0000259" key="13">
    <source>
        <dbReference type="SMART" id="SM00959"/>
    </source>
</evidence>
<keyword evidence="1 9" id="KW-0806">Transcription termination</keyword>
<evidence type="ECO:0000259" key="11">
    <source>
        <dbReference type="SMART" id="SM00357"/>
    </source>
</evidence>
<dbReference type="SUPFAM" id="SSF50249">
    <property type="entry name" value="Nucleic acid-binding proteins"/>
    <property type="match status" value="1"/>
</dbReference>
<feature type="binding site" evidence="9">
    <location>
        <begin position="181"/>
        <end position="186"/>
    </location>
    <ligand>
        <name>ATP</name>
        <dbReference type="ChEBI" id="CHEBI:30616"/>
    </ligand>
</feature>
<feature type="domain" description="Rho termination factor-like N-terminal" evidence="13">
    <location>
        <begin position="5"/>
        <end position="47"/>
    </location>
</feature>
<comment type="function">
    <text evidence="9">Facilitates transcription termination by a mechanism that involves Rho binding to the nascent RNA, activation of Rho's RNA-dependent ATPase activity, and release of the mRNA from the DNA template.</text>
</comment>
<evidence type="ECO:0000256" key="2">
    <source>
        <dbReference type="ARBA" id="ARBA00022741"/>
    </source>
</evidence>
<evidence type="ECO:0000313" key="14">
    <source>
        <dbReference type="EMBL" id="UTW03179.1"/>
    </source>
</evidence>
<evidence type="ECO:0000256" key="4">
    <source>
        <dbReference type="ARBA" id="ARBA00022806"/>
    </source>
</evidence>
<dbReference type="InterPro" id="IPR036269">
    <property type="entry name" value="Rho_N_sf"/>
</dbReference>
<keyword evidence="3 9" id="KW-0378">Hydrolase</keyword>
<dbReference type="InterPro" id="IPR041703">
    <property type="entry name" value="Rho_factor_ATP-bd"/>
</dbReference>
<dbReference type="InterPro" id="IPR011113">
    <property type="entry name" value="Rho_RNA-bd"/>
</dbReference>
<dbReference type="Pfam" id="PF07497">
    <property type="entry name" value="Rho_RNA_bind"/>
    <property type="match status" value="1"/>
</dbReference>
<evidence type="ECO:0000256" key="1">
    <source>
        <dbReference type="ARBA" id="ARBA00022472"/>
    </source>
</evidence>
<proteinExistence type="inferred from homology"/>
<evidence type="ECO:0000256" key="3">
    <source>
        <dbReference type="ARBA" id="ARBA00022801"/>
    </source>
</evidence>
<feature type="binding site" evidence="9">
    <location>
        <position position="212"/>
    </location>
    <ligand>
        <name>ATP</name>
        <dbReference type="ChEBI" id="CHEBI:30616"/>
    </ligand>
</feature>
<dbReference type="EC" id="3.6.4.-" evidence="9 10"/>
<dbReference type="InterPro" id="IPR004665">
    <property type="entry name" value="Term_rho"/>
</dbReference>
<dbReference type="SMART" id="SM00382">
    <property type="entry name" value="AAA"/>
    <property type="match status" value="1"/>
</dbReference>
<dbReference type="HAMAP" id="MF_01884">
    <property type="entry name" value="Rho"/>
    <property type="match status" value="1"/>
</dbReference>
<evidence type="ECO:0000256" key="9">
    <source>
        <dbReference type="HAMAP-Rule" id="MF_01884"/>
    </source>
</evidence>
<feature type="domain" description="Cold-shock" evidence="11">
    <location>
        <begin position="52"/>
        <end position="118"/>
    </location>
</feature>
<dbReference type="Proteomes" id="UP001059950">
    <property type="component" value="Chromosome"/>
</dbReference>
<dbReference type="Gene3D" id="1.10.720.10">
    <property type="match status" value="1"/>
</dbReference>
<evidence type="ECO:0000313" key="15">
    <source>
        <dbReference type="Proteomes" id="UP001059950"/>
    </source>
</evidence>
<dbReference type="NCBIfam" id="NF006886">
    <property type="entry name" value="PRK09376.1"/>
    <property type="match status" value="1"/>
</dbReference>
<feature type="binding site" evidence="9">
    <location>
        <begin position="169"/>
        <end position="174"/>
    </location>
    <ligand>
        <name>ATP</name>
        <dbReference type="ChEBI" id="CHEBI:30616"/>
    </ligand>
</feature>
<dbReference type="InterPro" id="IPR003593">
    <property type="entry name" value="AAA+_ATPase"/>
</dbReference>
<sequence length="419" mass="47278">MNLTELKKKSVPELLEIAKEMGLDNLGRSRKQDVIFAILKRHAKSGEDIYGDGVLEILQDGFGFLRSAEGSYLAGPDDIYVSPSQIRRFNLRTGDTISGKIRPPKDSERYFALLKVDQINFDKPENAKNKILFENLTPLFAQERLKMELGNGSTEDLTARVIDLVCPMGKGQRALLVSPPKAGKTLMLQNIANSIKRNNPEVHLIVLLIDERPEEVTEMQRTVRGEVVASTFDEPPSRHVQVAEMVLEKAKRLTEHKQDVVILLDSITRLARAYNTVIPSSGKVLTGGVDAHALERPKRFFGAARNIEEGGSLTIIATALVDTGSKMDEVIFEEFKGTGNSEVHLDRKVAEKRIYPAFNIRRSGTRREDLLTTEEELQRMWILRKLLDPMEDSAAIEFVLDKLKDFKTNEEFFLSMRRS</sequence>
<accession>A0ABY5GTS8</accession>
<evidence type="ECO:0000256" key="8">
    <source>
        <dbReference type="ARBA" id="ARBA00023163"/>
    </source>
</evidence>
<dbReference type="EMBL" id="CP073344">
    <property type="protein sequence ID" value="UTW03179.1"/>
    <property type="molecule type" value="Genomic_DNA"/>
</dbReference>
<keyword evidence="6 9" id="KW-0694">RNA-binding</keyword>
<feature type="domain" description="AAA+ ATPase" evidence="12">
    <location>
        <begin position="170"/>
        <end position="349"/>
    </location>
</feature>
<dbReference type="SMART" id="SM00357">
    <property type="entry name" value="CSP"/>
    <property type="match status" value="1"/>
</dbReference>
<feature type="region of interest" description="RNA-binding 2" evidence="9">
    <location>
        <begin position="284"/>
        <end position="288"/>
    </location>
</feature>
<dbReference type="SUPFAM" id="SSF52540">
    <property type="entry name" value="P-loop containing nucleoside triphosphate hydrolases"/>
    <property type="match status" value="1"/>
</dbReference>
<name>A0ABY5GTS8_9GAMM</name>
<keyword evidence="7 9" id="KW-0805">Transcription regulation</keyword>
<keyword evidence="8 9" id="KW-0804">Transcription</keyword>
<gene>
    <name evidence="9 14" type="primary">rho</name>
    <name evidence="14" type="ORF">KDX31_17920</name>
</gene>